<feature type="region of interest" description="Disordered" evidence="1">
    <location>
        <begin position="41"/>
        <end position="126"/>
    </location>
</feature>
<name>A0ABY7E596_MYAAR</name>
<gene>
    <name evidence="2" type="ORF">MAR_019489</name>
</gene>
<sequence length="260" mass="30277">MPCLPMKKKKIIRPVDTLPHKNVNRYGENEIHRVNQPLRLDQWKKRGVNPNDGRPLPEVPQDVPHEQSREAATPRQAPHYEREVARGEPRREQELRPLRQKPPVYRGDHVDLDSSIASSRRSTRSQPLKADFFISVPIFNETLNHSFRKKNEFVYIDSRSDEVTTYHQTLSRGSSLKDLRSSGRRPASTPREQRNQQRPRSLQRAPQRERRQRPFSGSEASVATRSSYGYESETFEGPIMMRNKHLAPGLNIESDDEDER</sequence>
<feature type="compositionally biased region" description="Polar residues" evidence="1">
    <location>
        <begin position="165"/>
        <end position="174"/>
    </location>
</feature>
<evidence type="ECO:0000313" key="3">
    <source>
        <dbReference type="Proteomes" id="UP001164746"/>
    </source>
</evidence>
<feature type="compositionally biased region" description="Polar residues" evidence="1">
    <location>
        <begin position="218"/>
        <end position="229"/>
    </location>
</feature>
<feature type="compositionally biased region" description="Basic and acidic residues" evidence="1">
    <location>
        <begin position="78"/>
        <end position="97"/>
    </location>
</feature>
<organism evidence="2 3">
    <name type="scientific">Mya arenaria</name>
    <name type="common">Soft-shell clam</name>
    <dbReference type="NCBI Taxonomy" id="6604"/>
    <lineage>
        <taxon>Eukaryota</taxon>
        <taxon>Metazoa</taxon>
        <taxon>Spiralia</taxon>
        <taxon>Lophotrochozoa</taxon>
        <taxon>Mollusca</taxon>
        <taxon>Bivalvia</taxon>
        <taxon>Autobranchia</taxon>
        <taxon>Heteroconchia</taxon>
        <taxon>Euheterodonta</taxon>
        <taxon>Imparidentia</taxon>
        <taxon>Neoheterodontei</taxon>
        <taxon>Myida</taxon>
        <taxon>Myoidea</taxon>
        <taxon>Myidae</taxon>
        <taxon>Mya</taxon>
    </lineage>
</organism>
<evidence type="ECO:0000256" key="1">
    <source>
        <dbReference type="SAM" id="MobiDB-lite"/>
    </source>
</evidence>
<evidence type="ECO:0000313" key="2">
    <source>
        <dbReference type="EMBL" id="WAR04120.1"/>
    </source>
</evidence>
<dbReference type="EMBL" id="CP111016">
    <property type="protein sequence ID" value="WAR04120.1"/>
    <property type="molecule type" value="Genomic_DNA"/>
</dbReference>
<accession>A0ABY7E596</accession>
<keyword evidence="3" id="KW-1185">Reference proteome</keyword>
<dbReference type="Proteomes" id="UP001164746">
    <property type="component" value="Chromosome 5"/>
</dbReference>
<protein>
    <submittedName>
        <fullName evidence="2">Uncharacterized protein</fullName>
    </submittedName>
</protein>
<reference evidence="2" key="1">
    <citation type="submission" date="2022-11" db="EMBL/GenBank/DDBJ databases">
        <title>Centuries of genome instability and evolution in soft-shell clam transmissible cancer (bioRxiv).</title>
        <authorList>
            <person name="Hart S.F.M."/>
            <person name="Yonemitsu M.A."/>
            <person name="Giersch R.M."/>
            <person name="Beal B.F."/>
            <person name="Arriagada G."/>
            <person name="Davis B.W."/>
            <person name="Ostrander E.A."/>
            <person name="Goff S.P."/>
            <person name="Metzger M.J."/>
        </authorList>
    </citation>
    <scope>NUCLEOTIDE SEQUENCE</scope>
    <source>
        <strain evidence="2">MELC-2E11</strain>
        <tissue evidence="2">Siphon/mantle</tissue>
    </source>
</reference>
<feature type="region of interest" description="Disordered" evidence="1">
    <location>
        <begin position="161"/>
        <end position="260"/>
    </location>
</feature>
<proteinExistence type="predicted"/>